<dbReference type="EMBL" id="JAYKXH010000021">
    <property type="protein sequence ID" value="KAK7130024.1"/>
    <property type="molecule type" value="Genomic_DNA"/>
</dbReference>
<reference evidence="1 2" key="1">
    <citation type="submission" date="2024-02" db="EMBL/GenBank/DDBJ databases">
        <title>Chromosome-level genome assembly of the Eurasian Minnow (Phoxinus phoxinus).</title>
        <authorList>
            <person name="Oriowo T.O."/>
            <person name="Martin S."/>
            <person name="Stange M."/>
            <person name="Chrysostomakis Y."/>
            <person name="Brown T."/>
            <person name="Winkler S."/>
            <person name="Kukowka S."/>
            <person name="Myers E.W."/>
            <person name="Bohne A."/>
        </authorList>
    </citation>
    <scope>NUCLEOTIDE SEQUENCE [LARGE SCALE GENOMIC DNA]</scope>
    <source>
        <strain evidence="1">ZFMK-TIS-60720</strain>
        <tissue evidence="1">Whole Organism</tissue>
    </source>
</reference>
<keyword evidence="2" id="KW-1185">Reference proteome</keyword>
<organism evidence="1 2">
    <name type="scientific">Phoxinus phoxinus</name>
    <name type="common">Eurasian minnow</name>
    <dbReference type="NCBI Taxonomy" id="58324"/>
    <lineage>
        <taxon>Eukaryota</taxon>
        <taxon>Metazoa</taxon>
        <taxon>Chordata</taxon>
        <taxon>Craniata</taxon>
        <taxon>Vertebrata</taxon>
        <taxon>Euteleostomi</taxon>
        <taxon>Actinopterygii</taxon>
        <taxon>Neopterygii</taxon>
        <taxon>Teleostei</taxon>
        <taxon>Ostariophysi</taxon>
        <taxon>Cypriniformes</taxon>
        <taxon>Leuciscidae</taxon>
        <taxon>Phoxininae</taxon>
        <taxon>Phoxinus</taxon>
    </lineage>
</organism>
<sequence length="70" mass="7879">MDICSDTVKTSITTVGHRDPPTPQHSFISQRSGWTQTSNLWNHEAALLPVSHRSLVWTCEGTYISLFTCM</sequence>
<accession>A0AAN9CCI9</accession>
<name>A0AAN9CCI9_9TELE</name>
<evidence type="ECO:0000313" key="1">
    <source>
        <dbReference type="EMBL" id="KAK7130024.1"/>
    </source>
</evidence>
<dbReference type="AlphaFoldDB" id="A0AAN9CCI9"/>
<evidence type="ECO:0000313" key="2">
    <source>
        <dbReference type="Proteomes" id="UP001364617"/>
    </source>
</evidence>
<protein>
    <submittedName>
        <fullName evidence="1">Uncharacterized protein</fullName>
    </submittedName>
</protein>
<dbReference type="Proteomes" id="UP001364617">
    <property type="component" value="Unassembled WGS sequence"/>
</dbReference>
<proteinExistence type="predicted"/>
<gene>
    <name evidence="1" type="ORF">R3I93_019611</name>
</gene>
<comment type="caution">
    <text evidence="1">The sequence shown here is derived from an EMBL/GenBank/DDBJ whole genome shotgun (WGS) entry which is preliminary data.</text>
</comment>